<dbReference type="EMBL" id="LR797331">
    <property type="protein sequence ID" value="CAB4203485.1"/>
    <property type="molecule type" value="Genomic_DNA"/>
</dbReference>
<accession>A0A6J5S594</accession>
<organism evidence="1">
    <name type="scientific">uncultured Caudovirales phage</name>
    <dbReference type="NCBI Taxonomy" id="2100421"/>
    <lineage>
        <taxon>Viruses</taxon>
        <taxon>Duplodnaviria</taxon>
        <taxon>Heunggongvirae</taxon>
        <taxon>Uroviricota</taxon>
        <taxon>Caudoviricetes</taxon>
        <taxon>Peduoviridae</taxon>
        <taxon>Maltschvirus</taxon>
        <taxon>Maltschvirus maltsch</taxon>
    </lineage>
</organism>
<reference evidence="1" key="1">
    <citation type="submission" date="2020-05" db="EMBL/GenBank/DDBJ databases">
        <authorList>
            <person name="Chiriac C."/>
            <person name="Salcher M."/>
            <person name="Ghai R."/>
            <person name="Kavagutti S V."/>
        </authorList>
    </citation>
    <scope>NUCLEOTIDE SEQUENCE</scope>
</reference>
<gene>
    <name evidence="1" type="ORF">UFOVP1382_101</name>
</gene>
<evidence type="ECO:0000313" key="1">
    <source>
        <dbReference type="EMBL" id="CAB4203485.1"/>
    </source>
</evidence>
<sequence length="158" mass="17560">MTEPKPIIQDKNGCVRETVGTWEIRCYGKGDTSVTFVSKEKDGVDGNVGLEGVTFEVQESERGRGWDGDSARDRIVPFDVILRAAAIFAWAQDYTPVTEVRNGVKVVIARDSYGDRIVSADCRCQGRNKARWYDHNDTSATATCPNITERRPVAVEES</sequence>
<proteinExistence type="predicted"/>
<protein>
    <submittedName>
        <fullName evidence="1">Uncharacterized protein</fullName>
    </submittedName>
</protein>
<name>A0A6J5S594_9CAUD</name>